<dbReference type="InterPro" id="IPR036380">
    <property type="entry name" value="Isochorismatase-like_sf"/>
</dbReference>
<sequence>MTQLDIESKALDQENQRSGFDEKARAREEKRNANEAFVEKRISASTGHNPRKSSSSRDSISSGKRRSSTEGTRVEKVDRDIFRPENHGRDGQQPIEEPVGAFSVREREYSNSIRNNEAHVEPSENLAIASVVVPDENIADKKVNDTEKMNSIENKQLSPKSMAIFAIVALVVIVIGVVAAVVLTGEEENGGNAASVSSKRKTALLIVDVQDCFIGSASVTANGQVGSLPVAGSEEIIPIINRIRDEKSCLFDLVVRTQDFHPTKHISFASTFGLEPYVHITGGKGELELKCVNIGEGSCCPEALIASGIFAPTELKWSWMEH</sequence>
<comment type="caution">
    <text evidence="5">The sequence shown here is derived from an EMBL/GenBank/DDBJ whole genome shotgun (WGS) entry which is preliminary data.</text>
</comment>
<name>A0AAD2G8P9_9STRA</name>
<keyword evidence="4" id="KW-1133">Transmembrane helix</keyword>
<feature type="compositionally biased region" description="Low complexity" evidence="3">
    <location>
        <begin position="52"/>
        <end position="62"/>
    </location>
</feature>
<comment type="similarity">
    <text evidence="1">Belongs to the isochorismatase family.</text>
</comment>
<dbReference type="GO" id="GO:0016787">
    <property type="term" value="F:hydrolase activity"/>
    <property type="evidence" value="ECO:0007669"/>
    <property type="project" value="UniProtKB-KW"/>
</dbReference>
<feature type="region of interest" description="Disordered" evidence="3">
    <location>
        <begin position="1"/>
        <end position="101"/>
    </location>
</feature>
<gene>
    <name evidence="5" type="ORF">CYCCA115_LOCUS21988</name>
</gene>
<proteinExistence type="inferred from homology"/>
<dbReference type="SUPFAM" id="SSF52499">
    <property type="entry name" value="Isochorismatase-like hydrolases"/>
    <property type="match status" value="1"/>
</dbReference>
<evidence type="ECO:0000313" key="5">
    <source>
        <dbReference type="EMBL" id="CAJ1966404.1"/>
    </source>
</evidence>
<keyword evidence="4" id="KW-0472">Membrane</keyword>
<feature type="compositionally biased region" description="Basic and acidic residues" evidence="3">
    <location>
        <begin position="72"/>
        <end position="90"/>
    </location>
</feature>
<dbReference type="AlphaFoldDB" id="A0AAD2G8P9"/>
<accession>A0AAD2G8P9</accession>
<dbReference type="Proteomes" id="UP001295423">
    <property type="component" value="Unassembled WGS sequence"/>
</dbReference>
<feature type="compositionally biased region" description="Basic and acidic residues" evidence="3">
    <location>
        <begin position="1"/>
        <end position="42"/>
    </location>
</feature>
<dbReference type="EMBL" id="CAKOGP040002280">
    <property type="protein sequence ID" value="CAJ1966404.1"/>
    <property type="molecule type" value="Genomic_DNA"/>
</dbReference>
<reference evidence="5" key="1">
    <citation type="submission" date="2023-08" db="EMBL/GenBank/DDBJ databases">
        <authorList>
            <person name="Audoor S."/>
            <person name="Bilcke G."/>
        </authorList>
    </citation>
    <scope>NUCLEOTIDE SEQUENCE</scope>
</reference>
<organism evidence="5 6">
    <name type="scientific">Cylindrotheca closterium</name>
    <dbReference type="NCBI Taxonomy" id="2856"/>
    <lineage>
        <taxon>Eukaryota</taxon>
        <taxon>Sar</taxon>
        <taxon>Stramenopiles</taxon>
        <taxon>Ochrophyta</taxon>
        <taxon>Bacillariophyta</taxon>
        <taxon>Bacillariophyceae</taxon>
        <taxon>Bacillariophycidae</taxon>
        <taxon>Bacillariales</taxon>
        <taxon>Bacillariaceae</taxon>
        <taxon>Cylindrotheca</taxon>
    </lineage>
</organism>
<evidence type="ECO:0008006" key="7">
    <source>
        <dbReference type="Google" id="ProtNLM"/>
    </source>
</evidence>
<evidence type="ECO:0000256" key="4">
    <source>
        <dbReference type="SAM" id="Phobius"/>
    </source>
</evidence>
<evidence type="ECO:0000256" key="2">
    <source>
        <dbReference type="ARBA" id="ARBA00022801"/>
    </source>
</evidence>
<dbReference type="Gene3D" id="3.40.50.850">
    <property type="entry name" value="Isochorismatase-like"/>
    <property type="match status" value="1"/>
</dbReference>
<keyword evidence="6" id="KW-1185">Reference proteome</keyword>
<protein>
    <recommendedName>
        <fullName evidence="7">Isochorismatase-like domain-containing protein</fullName>
    </recommendedName>
</protein>
<dbReference type="InterPro" id="IPR052347">
    <property type="entry name" value="Isochorismatase_Nicotinamidase"/>
</dbReference>
<keyword evidence="4" id="KW-0812">Transmembrane</keyword>
<dbReference type="PANTHER" id="PTHR11080:SF2">
    <property type="entry name" value="LD05707P"/>
    <property type="match status" value="1"/>
</dbReference>
<evidence type="ECO:0000313" key="6">
    <source>
        <dbReference type="Proteomes" id="UP001295423"/>
    </source>
</evidence>
<feature type="transmembrane region" description="Helical" evidence="4">
    <location>
        <begin position="162"/>
        <end position="183"/>
    </location>
</feature>
<dbReference type="PANTHER" id="PTHR11080">
    <property type="entry name" value="PYRAZINAMIDASE/NICOTINAMIDASE"/>
    <property type="match status" value="1"/>
</dbReference>
<keyword evidence="2" id="KW-0378">Hydrolase</keyword>
<evidence type="ECO:0000256" key="1">
    <source>
        <dbReference type="ARBA" id="ARBA00006336"/>
    </source>
</evidence>
<evidence type="ECO:0000256" key="3">
    <source>
        <dbReference type="SAM" id="MobiDB-lite"/>
    </source>
</evidence>